<keyword evidence="2 4" id="KW-0547">Nucleotide-binding</keyword>
<comment type="similarity">
    <text evidence="1 4">Belongs to the 5-formyltetrahydrofolate cyclo-ligase family.</text>
</comment>
<dbReference type="Proteomes" id="UP000838686">
    <property type="component" value="Unassembled WGS sequence"/>
</dbReference>
<comment type="cofactor">
    <cofactor evidence="4">
        <name>Mg(2+)</name>
        <dbReference type="ChEBI" id="CHEBI:18420"/>
    </cofactor>
</comment>
<keyword evidence="4" id="KW-0479">Metal-binding</keyword>
<dbReference type="SUPFAM" id="SSF100950">
    <property type="entry name" value="NagB/RpiA/CoA transferase-like"/>
    <property type="match status" value="1"/>
</dbReference>
<dbReference type="RefSeq" id="WP_236342524.1">
    <property type="nucleotide sequence ID" value="NZ_CAKMMF010000011.1"/>
</dbReference>
<proteinExistence type="inferred from homology"/>
<reference evidence="5" key="1">
    <citation type="submission" date="2022-01" db="EMBL/GenBank/DDBJ databases">
        <authorList>
            <person name="Criscuolo A."/>
        </authorList>
    </citation>
    <scope>NUCLEOTIDE SEQUENCE</scope>
    <source>
        <strain evidence="5">CIP111893</strain>
    </source>
</reference>
<dbReference type="Gene3D" id="3.40.50.10420">
    <property type="entry name" value="NagB/RpiA/CoA transferase-like"/>
    <property type="match status" value="1"/>
</dbReference>
<keyword evidence="6" id="KW-1185">Reference proteome</keyword>
<keyword evidence="4" id="KW-0460">Magnesium</keyword>
<dbReference type="NCBIfam" id="TIGR02727">
    <property type="entry name" value="MTHFS_bact"/>
    <property type="match status" value="1"/>
</dbReference>
<dbReference type="PIRSF" id="PIRSF006806">
    <property type="entry name" value="FTHF_cligase"/>
    <property type="match status" value="1"/>
</dbReference>
<dbReference type="InterPro" id="IPR037171">
    <property type="entry name" value="NagB/RpiA_transferase-like"/>
</dbReference>
<evidence type="ECO:0000256" key="2">
    <source>
        <dbReference type="ARBA" id="ARBA00022741"/>
    </source>
</evidence>
<comment type="caution">
    <text evidence="5">The sequence shown here is derived from an EMBL/GenBank/DDBJ whole genome shotgun (WGS) entry which is preliminary data.</text>
</comment>
<dbReference type="EC" id="6.3.3.2" evidence="4"/>
<name>A0ABM9C8G2_9BACL</name>
<keyword evidence="3 4" id="KW-0067">ATP-binding</keyword>
<dbReference type="PANTHER" id="PTHR23407:SF1">
    <property type="entry name" value="5-FORMYLTETRAHYDROFOLATE CYCLO-LIGASE"/>
    <property type="match status" value="1"/>
</dbReference>
<dbReference type="Pfam" id="PF01812">
    <property type="entry name" value="5-FTHF_cyc-lig"/>
    <property type="match status" value="1"/>
</dbReference>
<accession>A0ABM9C8G2</accession>
<evidence type="ECO:0000313" key="5">
    <source>
        <dbReference type="EMBL" id="CAH1205884.1"/>
    </source>
</evidence>
<evidence type="ECO:0000256" key="4">
    <source>
        <dbReference type="RuleBase" id="RU361279"/>
    </source>
</evidence>
<protein>
    <recommendedName>
        <fullName evidence="4">5-formyltetrahydrofolate cyclo-ligase</fullName>
        <ecNumber evidence="4">6.3.3.2</ecNumber>
    </recommendedName>
</protein>
<comment type="catalytic activity">
    <reaction evidence="4">
        <text>(6S)-5-formyl-5,6,7,8-tetrahydrofolate + ATP = (6R)-5,10-methenyltetrahydrofolate + ADP + phosphate</text>
        <dbReference type="Rhea" id="RHEA:10488"/>
        <dbReference type="ChEBI" id="CHEBI:30616"/>
        <dbReference type="ChEBI" id="CHEBI:43474"/>
        <dbReference type="ChEBI" id="CHEBI:57455"/>
        <dbReference type="ChEBI" id="CHEBI:57457"/>
        <dbReference type="ChEBI" id="CHEBI:456216"/>
        <dbReference type="EC" id="6.3.3.2"/>
    </reaction>
</comment>
<evidence type="ECO:0000256" key="1">
    <source>
        <dbReference type="ARBA" id="ARBA00010638"/>
    </source>
</evidence>
<evidence type="ECO:0000313" key="6">
    <source>
        <dbReference type="Proteomes" id="UP000838686"/>
    </source>
</evidence>
<dbReference type="InterPro" id="IPR002698">
    <property type="entry name" value="FTHF_cligase"/>
</dbReference>
<dbReference type="PANTHER" id="PTHR23407">
    <property type="entry name" value="ATPASE INHIBITOR/5-FORMYLTETRAHYDROFOLATE CYCLO-LIGASE"/>
    <property type="match status" value="1"/>
</dbReference>
<gene>
    <name evidence="5" type="primary">yqgN</name>
    <name evidence="5" type="ORF">PAECIP111893_02446</name>
</gene>
<organism evidence="5 6">
    <name type="scientific">Paenibacillus plantiphilus</name>
    <dbReference type="NCBI Taxonomy" id="2905650"/>
    <lineage>
        <taxon>Bacteria</taxon>
        <taxon>Bacillati</taxon>
        <taxon>Bacillota</taxon>
        <taxon>Bacilli</taxon>
        <taxon>Bacillales</taxon>
        <taxon>Paenibacillaceae</taxon>
        <taxon>Paenibacillus</taxon>
    </lineage>
</organism>
<evidence type="ECO:0000256" key="3">
    <source>
        <dbReference type="ARBA" id="ARBA00022840"/>
    </source>
</evidence>
<dbReference type="EMBL" id="CAKMMF010000011">
    <property type="protein sequence ID" value="CAH1205884.1"/>
    <property type="molecule type" value="Genomic_DNA"/>
</dbReference>
<sequence length="219" mass="24956">MAGTDETIEPSMGKRAARTAAKELRDRLPKARLEEWSIMACEQAAQWLEREYSDCRSMLLYVPFRSELNLRPLMEWGWRSGIAVIVPRCLPEQRLMALYRIHGWDELASGAYGIMEPDPSIAAYCGDAYVPDIVFVPGLAFDRQGGRLGYGGGYYDRFYDRLRDISLREDRMMPLWIGCGFEQQLVAEVPMEGHDARVGAILTEQGMRMTDQVIAFDDD</sequence>
<dbReference type="InterPro" id="IPR024185">
    <property type="entry name" value="FTHF_cligase-like_sf"/>
</dbReference>